<evidence type="ECO:0000313" key="1">
    <source>
        <dbReference type="EMBL" id="VUZ41159.1"/>
    </source>
</evidence>
<dbReference type="EMBL" id="CABIJS010000052">
    <property type="protein sequence ID" value="VUZ41159.1"/>
    <property type="molecule type" value="Genomic_DNA"/>
</dbReference>
<protein>
    <submittedName>
        <fullName evidence="1">Uncharacterized protein</fullName>
    </submittedName>
</protein>
<accession>A0A564Y2G5</accession>
<evidence type="ECO:0000313" key="2">
    <source>
        <dbReference type="Proteomes" id="UP000321570"/>
    </source>
</evidence>
<gene>
    <name evidence="1" type="ORF">WMSIL1_LOCUS2048</name>
</gene>
<keyword evidence="2" id="KW-1185">Reference proteome</keyword>
<proteinExistence type="predicted"/>
<organism evidence="1 2">
    <name type="scientific">Hymenolepis diminuta</name>
    <name type="common">Rat tapeworm</name>
    <dbReference type="NCBI Taxonomy" id="6216"/>
    <lineage>
        <taxon>Eukaryota</taxon>
        <taxon>Metazoa</taxon>
        <taxon>Spiralia</taxon>
        <taxon>Lophotrochozoa</taxon>
        <taxon>Platyhelminthes</taxon>
        <taxon>Cestoda</taxon>
        <taxon>Eucestoda</taxon>
        <taxon>Cyclophyllidea</taxon>
        <taxon>Hymenolepididae</taxon>
        <taxon>Hymenolepis</taxon>
    </lineage>
</organism>
<sequence>KTCYNSVHKGETQEFGNCKILKVARPFFCKVRRELLSEKIGNELPATRKRKDHCQCSADS</sequence>
<dbReference type="AlphaFoldDB" id="A0A564Y2G5"/>
<name>A0A564Y2G5_HYMDI</name>
<reference evidence="1 2" key="1">
    <citation type="submission" date="2019-07" db="EMBL/GenBank/DDBJ databases">
        <authorList>
            <person name="Jastrzebski P J."/>
            <person name="Paukszto L."/>
            <person name="Jastrzebski P J."/>
        </authorList>
    </citation>
    <scope>NUCLEOTIDE SEQUENCE [LARGE SCALE GENOMIC DNA]</scope>
    <source>
        <strain evidence="1 2">WMS-il1</strain>
    </source>
</reference>
<feature type="non-terminal residue" evidence="1">
    <location>
        <position position="60"/>
    </location>
</feature>
<feature type="non-terminal residue" evidence="1">
    <location>
        <position position="1"/>
    </location>
</feature>
<dbReference type="Proteomes" id="UP000321570">
    <property type="component" value="Unassembled WGS sequence"/>
</dbReference>